<evidence type="ECO:0000313" key="1">
    <source>
        <dbReference type="EMBL" id="NHO33585.1"/>
    </source>
</evidence>
<evidence type="ECO:0000313" key="2">
    <source>
        <dbReference type="Proteomes" id="UP000615326"/>
    </source>
</evidence>
<proteinExistence type="predicted"/>
<name>A0ABX0KGN5_9PROT</name>
<protein>
    <submittedName>
        <fullName evidence="1">Uncharacterized protein</fullName>
    </submittedName>
</protein>
<organism evidence="1 2">
    <name type="scientific">Acetobacter fallax</name>
    <dbReference type="NCBI Taxonomy" id="1737473"/>
    <lineage>
        <taxon>Bacteria</taxon>
        <taxon>Pseudomonadati</taxon>
        <taxon>Pseudomonadota</taxon>
        <taxon>Alphaproteobacteria</taxon>
        <taxon>Acetobacterales</taxon>
        <taxon>Acetobacteraceae</taxon>
        <taxon>Acetobacter</taxon>
    </lineage>
</organism>
<reference evidence="1 2" key="1">
    <citation type="journal article" date="2020" name="Int. J. Syst. Evol. Microbiol.">
        <title>Novel acetic acid bacteria from cider fermentations: Acetobacter conturbans sp. nov. and Acetobacter fallax sp. nov.</title>
        <authorList>
            <person name="Sombolestani A.S."/>
            <person name="Cleenwerck I."/>
            <person name="Cnockaert M."/>
            <person name="Borremans W."/>
            <person name="Wieme A.D."/>
            <person name="De Vuyst L."/>
            <person name="Vandamme P."/>
        </authorList>
    </citation>
    <scope>NUCLEOTIDE SEQUENCE [LARGE SCALE GENOMIC DNA]</scope>
    <source>
        <strain evidence="1 2">LMG 1637</strain>
    </source>
</reference>
<gene>
    <name evidence="1" type="ORF">GOB84_13665</name>
</gene>
<accession>A0ABX0KGN5</accession>
<dbReference type="Proteomes" id="UP000615326">
    <property type="component" value="Unassembled WGS sequence"/>
</dbReference>
<sequence>MDYDRRCDDLSHAGSVKPEQPRKVNVRKLSLRLLAAVHYACDIGELEIARTLLALTEETIIRRGDVQSYNRRRIIEDLASAYERWWKVRQDWSATLPASYAFASVRDMLGQSPDEL</sequence>
<comment type="caution">
    <text evidence="1">The sequence shown here is derived from an EMBL/GenBank/DDBJ whole genome shotgun (WGS) entry which is preliminary data.</text>
</comment>
<dbReference type="EMBL" id="WOSW01000032">
    <property type="protein sequence ID" value="NHO33585.1"/>
    <property type="molecule type" value="Genomic_DNA"/>
</dbReference>
<dbReference type="RefSeq" id="WP_173578095.1">
    <property type="nucleotide sequence ID" value="NZ_WOSW01000032.1"/>
</dbReference>
<keyword evidence="2" id="KW-1185">Reference proteome</keyword>